<feature type="domain" description="FCH" evidence="3">
    <location>
        <begin position="8"/>
        <end position="94"/>
    </location>
</feature>
<feature type="region of interest" description="Disordered" evidence="2">
    <location>
        <begin position="479"/>
        <end position="501"/>
    </location>
</feature>
<evidence type="ECO:0000256" key="1">
    <source>
        <dbReference type="ARBA" id="ARBA00022583"/>
    </source>
</evidence>
<dbReference type="PANTHER" id="PTHR23065">
    <property type="entry name" value="PROLINE-SERINE-THREONINE PHOSPHATASE INTERACTING PROTEIN 1"/>
    <property type="match status" value="1"/>
</dbReference>
<dbReference type="Gene3D" id="1.20.1270.60">
    <property type="entry name" value="Arfaptin homology (AH) domain/BAR domain"/>
    <property type="match status" value="1"/>
</dbReference>
<feature type="region of interest" description="Disordered" evidence="2">
    <location>
        <begin position="268"/>
        <end position="321"/>
    </location>
</feature>
<sequence>MVYLDEFLNDSPRLTYNALANRIKRTAWLNDELADYFRERVAIEEAHIKQLQRLHRKTFVSDRSVLGELEPVWAALLEETYTTIQHHAQLAQLITEKVERPLRNRIHQDEEWAVLQRSEPKLLAAVRTFNEKDHKIAKLKKSIEVRKSSRKAQTASQKLNDTAMSFESSKQRWKAQIPPFLEQYEKVDRESFGFIKQCVHTFEELHIAHHRQAIQRAEHVQTVAQAADVEAEVQQVCRNKKMLATSWAPPRNTPHRENGLLAMARRSSLKGRSEVAAPLQAPPLHTLPDPLTLQRTASSPNYSSHSSPITATREQLASPHPPLPTMMLTQSQPSTTASALPTKVVSPTPIVATAVAESKPVSLVTSPTALRPQSPVDSAHNDRHLIQSNGYGHGRGDGSDDGKGSEDNNVRSPPPRPPPLIEDRGNFYSDDDCSDGDDGAAGSVPKVKFSINASSIKESDEQAAKVFSQVTGSLRIKPSVRRRGRREVGRPTLTNPPNPVVAATITPAVTNHSMASTIDTPSETATSTTPSIENSPALSIRAQTLPVTSHSFPMASSPTLSTSPPWSSSSVMNFALGSTRSIGSSAVTESSLPTLAHTSHSNGGTGLQFASTFSASNPSSTAFALPPYAQLLTHEQLHARCSSEGVDKLIVTGEVRLKLQSVSAADVQALRIRVDAITPDQAIDKLVINSKYMQRYQAPSSDQSPISSENGEYQLLPISAVQMHASTLPLFKYYYTIPEHKKHIYLPLNLGAVWKCQHRQISLLVTCAPNRKSVFALSAGPGGGGDLTTDTADTPPLSPHLDDVTITVPIKGHGCQVVSKPNGQWHVQAQQLIWPLGTVTLEPPASGDSEDDSSREPSPTKLLMRAHTEREARAAPLEVRFSFSNVMVAPLRTTLDVAADTPTGATITTNQLLPPIVRVTAGKYLVMPTLKGAGGMLSNKASFSSLSLSLPFNTSTYSLASPSGSGTNLSVPGSPGLLPSSPVPPLTPRFTNPFISAGEVTGAATATGMAVADTTSPPTPAKPLHQQLPSEPQPQTQPTSVLDSSLLFSPPSEDGDDINAIKP</sequence>
<dbReference type="SUPFAM" id="SSF103657">
    <property type="entry name" value="BAR/IMD domain-like"/>
    <property type="match status" value="1"/>
</dbReference>
<dbReference type="SMART" id="SM00055">
    <property type="entry name" value="FCH"/>
    <property type="match status" value="1"/>
</dbReference>
<dbReference type="Pfam" id="PF00611">
    <property type="entry name" value="FCH"/>
    <property type="match status" value="1"/>
</dbReference>
<feature type="compositionally biased region" description="Low complexity" evidence="2">
    <location>
        <begin position="969"/>
        <end position="980"/>
    </location>
</feature>
<dbReference type="GO" id="GO:0030139">
    <property type="term" value="C:endocytic vesicle"/>
    <property type="evidence" value="ECO:0007669"/>
    <property type="project" value="TreeGrafter"/>
</dbReference>
<dbReference type="GO" id="GO:0032153">
    <property type="term" value="C:cell division site"/>
    <property type="evidence" value="ECO:0007669"/>
    <property type="project" value="TreeGrafter"/>
</dbReference>
<dbReference type="InterPro" id="IPR001060">
    <property type="entry name" value="FCH_dom"/>
</dbReference>
<feature type="compositionally biased region" description="Low complexity" evidence="2">
    <location>
        <begin position="282"/>
        <end position="307"/>
    </location>
</feature>
<gene>
    <name evidence="4" type="primary">SYP1</name>
    <name evidence="4" type="ORF">H4R34_000941</name>
</gene>
<evidence type="ECO:0000313" key="4">
    <source>
        <dbReference type="EMBL" id="KAJ1983981.1"/>
    </source>
</evidence>
<feature type="region of interest" description="Disordered" evidence="2">
    <location>
        <begin position="358"/>
        <end position="444"/>
    </location>
</feature>
<dbReference type="OrthoDB" id="1875751at2759"/>
<dbReference type="Proteomes" id="UP001151582">
    <property type="component" value="Unassembled WGS sequence"/>
</dbReference>
<accession>A0A9W8BAT2</accession>
<dbReference type="GO" id="GO:0005886">
    <property type="term" value="C:plasma membrane"/>
    <property type="evidence" value="ECO:0007669"/>
    <property type="project" value="TreeGrafter"/>
</dbReference>
<comment type="caution">
    <text evidence="4">The sequence shown here is derived from an EMBL/GenBank/DDBJ whole genome shotgun (WGS) entry which is preliminary data.</text>
</comment>
<keyword evidence="1" id="KW-0254">Endocytosis</keyword>
<protein>
    <submittedName>
        <fullName evidence="4">Suppressor of Profilin deletion</fullName>
    </submittedName>
</protein>
<keyword evidence="5" id="KW-1185">Reference proteome</keyword>
<dbReference type="PANTHER" id="PTHR23065:SF54">
    <property type="entry name" value="SUPPRESSOR OF YEAST PROFILIN DELETION"/>
    <property type="match status" value="1"/>
</dbReference>
<dbReference type="EMBL" id="JANBQB010000034">
    <property type="protein sequence ID" value="KAJ1983981.1"/>
    <property type="molecule type" value="Genomic_DNA"/>
</dbReference>
<dbReference type="GO" id="GO:0032185">
    <property type="term" value="P:septin cytoskeleton organization"/>
    <property type="evidence" value="ECO:0007669"/>
    <property type="project" value="TreeGrafter"/>
</dbReference>
<dbReference type="AlphaFoldDB" id="A0A9W8BAT2"/>
<feature type="compositionally biased region" description="Low complexity" evidence="2">
    <location>
        <begin position="1026"/>
        <end position="1040"/>
    </location>
</feature>
<evidence type="ECO:0000259" key="3">
    <source>
        <dbReference type="SMART" id="SM00055"/>
    </source>
</evidence>
<organism evidence="4 5">
    <name type="scientific">Dimargaris verticillata</name>
    <dbReference type="NCBI Taxonomy" id="2761393"/>
    <lineage>
        <taxon>Eukaryota</taxon>
        <taxon>Fungi</taxon>
        <taxon>Fungi incertae sedis</taxon>
        <taxon>Zoopagomycota</taxon>
        <taxon>Kickxellomycotina</taxon>
        <taxon>Dimargaritomycetes</taxon>
        <taxon>Dimargaritales</taxon>
        <taxon>Dimargaritaceae</taxon>
        <taxon>Dimargaris</taxon>
    </lineage>
</organism>
<feature type="compositionally biased region" description="Basic and acidic residues" evidence="2">
    <location>
        <begin position="394"/>
        <end position="409"/>
    </location>
</feature>
<evidence type="ECO:0000313" key="5">
    <source>
        <dbReference type="Proteomes" id="UP001151582"/>
    </source>
</evidence>
<feature type="region of interest" description="Disordered" evidence="2">
    <location>
        <begin position="840"/>
        <end position="859"/>
    </location>
</feature>
<feature type="region of interest" description="Disordered" evidence="2">
    <location>
        <begin position="961"/>
        <end position="981"/>
    </location>
</feature>
<evidence type="ECO:0000256" key="2">
    <source>
        <dbReference type="SAM" id="MobiDB-lite"/>
    </source>
</evidence>
<feature type="region of interest" description="Disordered" evidence="2">
    <location>
        <begin position="1010"/>
        <end position="1063"/>
    </location>
</feature>
<reference evidence="4" key="1">
    <citation type="submission" date="2022-07" db="EMBL/GenBank/DDBJ databases">
        <title>Phylogenomic reconstructions and comparative analyses of Kickxellomycotina fungi.</title>
        <authorList>
            <person name="Reynolds N.K."/>
            <person name="Stajich J.E."/>
            <person name="Barry K."/>
            <person name="Grigoriev I.V."/>
            <person name="Crous P."/>
            <person name="Smith M.E."/>
        </authorList>
    </citation>
    <scope>NUCLEOTIDE SEQUENCE</scope>
    <source>
        <strain evidence="4">RSA 567</strain>
    </source>
</reference>
<dbReference type="Pfam" id="PF10291">
    <property type="entry name" value="muHD"/>
    <property type="match status" value="1"/>
</dbReference>
<name>A0A9W8BAT2_9FUNG</name>
<feature type="compositionally biased region" description="Acidic residues" evidence="2">
    <location>
        <begin position="429"/>
        <end position="438"/>
    </location>
</feature>
<dbReference type="InterPro" id="IPR027267">
    <property type="entry name" value="AH/BAR_dom_sf"/>
</dbReference>
<dbReference type="GO" id="GO:0006897">
    <property type="term" value="P:endocytosis"/>
    <property type="evidence" value="ECO:0007669"/>
    <property type="project" value="UniProtKB-KW"/>
</dbReference>
<proteinExistence type="predicted"/>
<dbReference type="InterPro" id="IPR018808">
    <property type="entry name" value="Muniscin_C"/>
</dbReference>